<dbReference type="Proteomes" id="UP001290101">
    <property type="component" value="Unassembled WGS sequence"/>
</dbReference>
<proteinExistence type="inferred from homology"/>
<dbReference type="CDD" id="cd06558">
    <property type="entry name" value="crotonase-like"/>
    <property type="match status" value="1"/>
</dbReference>
<dbReference type="EMBL" id="JAXOTQ010000017">
    <property type="protein sequence ID" value="MDZ5490827.1"/>
    <property type="molecule type" value="Genomic_DNA"/>
</dbReference>
<sequence length="301" mass="33594">MRADRTERQEKRRRSAWLSESTSESRGALYNTILIDKKDRVTTLTLNRPEKRNAMSPELHAEMVQALTELAHDDETAVLVITGAGESFCAGQDLKKYFHEIRDTPAAREAARKNSHDWRYRILNHFPKPTIAAVNGYCFGGAFTVVASCDIAIAADEATFGLSEINFGHIPGGMVAKIVADAMIPRQALFYILTGRKFDGKTSRDIGFTTMSVPRANLMDTVYEIAEELKAKDPLALRACKEAFKQVDLRRISHEEALSWLTAKSDQLIRKQSQRGGTDGIESFLKKEYRPGFGPAPQVNA</sequence>
<dbReference type="GO" id="GO:0050547">
    <property type="term" value="F:feruloyl-CoA hydratase/lyase activity"/>
    <property type="evidence" value="ECO:0007669"/>
    <property type="project" value="UniProtKB-EC"/>
</dbReference>
<dbReference type="SUPFAM" id="SSF52096">
    <property type="entry name" value="ClpP/crotonase"/>
    <property type="match status" value="1"/>
</dbReference>
<comment type="caution">
    <text evidence="2">The sequence shown here is derived from an EMBL/GenBank/DDBJ whole genome shotgun (WGS) entry which is preliminary data.</text>
</comment>
<dbReference type="PANTHER" id="PTHR42964">
    <property type="entry name" value="ENOYL-COA HYDRATASE"/>
    <property type="match status" value="1"/>
</dbReference>
<dbReference type="EC" id="4.1.2.61" evidence="2"/>
<reference evidence="2 3" key="1">
    <citation type="submission" date="2023-12" db="EMBL/GenBank/DDBJ databases">
        <title>Micromonospora sp. nov., isolated from Atacama Desert.</title>
        <authorList>
            <person name="Carro L."/>
            <person name="Golinska P."/>
            <person name="Klenk H.-P."/>
            <person name="Goodfellow M."/>
        </authorList>
    </citation>
    <scope>NUCLEOTIDE SEQUENCE [LARGE SCALE GENOMIC DNA]</scope>
    <source>
        <strain evidence="2 3">4G53</strain>
    </source>
</reference>
<protein>
    <submittedName>
        <fullName evidence="2">p-hydroxycinnamoyl CoA hydratase/lyase</fullName>
        <ecNumber evidence="2">4.1.2.61</ecNumber>
    </submittedName>
</protein>
<organism evidence="2 3">
    <name type="scientific">Micromonospora sicca</name>
    <dbReference type="NCBI Taxonomy" id="2202420"/>
    <lineage>
        <taxon>Bacteria</taxon>
        <taxon>Bacillati</taxon>
        <taxon>Actinomycetota</taxon>
        <taxon>Actinomycetes</taxon>
        <taxon>Micromonosporales</taxon>
        <taxon>Micromonosporaceae</taxon>
        <taxon>Micromonospora</taxon>
    </lineage>
</organism>
<dbReference type="PANTHER" id="PTHR42964:SF1">
    <property type="entry name" value="POLYKETIDE BIOSYNTHESIS ENOYL-COA HYDRATASE PKSH-RELATED"/>
    <property type="match status" value="1"/>
</dbReference>
<keyword evidence="2" id="KW-0456">Lyase</keyword>
<dbReference type="RefSeq" id="WP_322475101.1">
    <property type="nucleotide sequence ID" value="NZ_JAXOTR010000019.1"/>
</dbReference>
<dbReference type="InterPro" id="IPR029045">
    <property type="entry name" value="ClpP/crotonase-like_dom_sf"/>
</dbReference>
<dbReference type="InterPro" id="IPR001753">
    <property type="entry name" value="Enoyl-CoA_hydra/iso"/>
</dbReference>
<gene>
    <name evidence="2" type="ORF">U2F25_15360</name>
</gene>
<evidence type="ECO:0000256" key="1">
    <source>
        <dbReference type="ARBA" id="ARBA00005254"/>
    </source>
</evidence>
<evidence type="ECO:0000313" key="3">
    <source>
        <dbReference type="Proteomes" id="UP001290101"/>
    </source>
</evidence>
<dbReference type="Gene3D" id="3.90.226.10">
    <property type="entry name" value="2-enoyl-CoA Hydratase, Chain A, domain 1"/>
    <property type="match status" value="1"/>
</dbReference>
<accession>A0ABU5JDZ6</accession>
<evidence type="ECO:0000313" key="2">
    <source>
        <dbReference type="EMBL" id="MDZ5490827.1"/>
    </source>
</evidence>
<comment type="similarity">
    <text evidence="1">Belongs to the enoyl-CoA hydratase/isomerase family.</text>
</comment>
<name>A0ABU5JDZ6_9ACTN</name>
<dbReference type="InterPro" id="IPR051683">
    <property type="entry name" value="Enoyl-CoA_Hydratase/Isomerase"/>
</dbReference>
<dbReference type="NCBIfam" id="NF006588">
    <property type="entry name" value="PRK09120.1"/>
    <property type="match status" value="1"/>
</dbReference>
<keyword evidence="3" id="KW-1185">Reference proteome</keyword>
<dbReference type="Pfam" id="PF00378">
    <property type="entry name" value="ECH_1"/>
    <property type="match status" value="1"/>
</dbReference>